<protein>
    <submittedName>
        <fullName evidence="10">Branched-chain amino acid ABC transporter permease</fullName>
    </submittedName>
</protein>
<dbReference type="AlphaFoldDB" id="A0A417XTI6"/>
<comment type="caution">
    <text evidence="10">The sequence shown here is derived from an EMBL/GenBank/DDBJ whole genome shotgun (WGS) entry which is preliminary data.</text>
</comment>
<dbReference type="PANTHER" id="PTHR11795:SF445">
    <property type="entry name" value="AMINO ACID ABC TRANSPORTER PERMEASE PROTEIN"/>
    <property type="match status" value="1"/>
</dbReference>
<keyword evidence="5" id="KW-0029">Amino-acid transport</keyword>
<feature type="transmembrane region" description="Helical" evidence="9">
    <location>
        <begin position="59"/>
        <end position="78"/>
    </location>
</feature>
<keyword evidence="2" id="KW-0813">Transport</keyword>
<evidence type="ECO:0000313" key="10">
    <source>
        <dbReference type="EMBL" id="RHW23663.1"/>
    </source>
</evidence>
<proteinExistence type="inferred from homology"/>
<evidence type="ECO:0000256" key="4">
    <source>
        <dbReference type="ARBA" id="ARBA00022692"/>
    </source>
</evidence>
<evidence type="ECO:0000256" key="7">
    <source>
        <dbReference type="ARBA" id="ARBA00023136"/>
    </source>
</evidence>
<dbReference type="RefSeq" id="WP_118928680.1">
    <property type="nucleotide sequence ID" value="NZ_QXGH01000042.1"/>
</dbReference>
<keyword evidence="3" id="KW-1003">Cell membrane</keyword>
<dbReference type="CDD" id="cd06582">
    <property type="entry name" value="TM_PBP1_LivH_like"/>
    <property type="match status" value="1"/>
</dbReference>
<keyword evidence="7 9" id="KW-0472">Membrane</keyword>
<feature type="transmembrane region" description="Helical" evidence="9">
    <location>
        <begin position="193"/>
        <end position="215"/>
    </location>
</feature>
<dbReference type="Proteomes" id="UP000283644">
    <property type="component" value="Unassembled WGS sequence"/>
</dbReference>
<comment type="similarity">
    <text evidence="8">Belongs to the binding-protein-dependent transport system permease family. LivHM subfamily.</text>
</comment>
<sequence length="293" mass="30844">MSLFLSMLLAGVLVGAIYGLVAVGYTVVFSATGVFNLAQGHLVMVAIMGTFYLTQIQGMSLWVAWPAVIAGVVALSLVEERTVVRPFLRRPGSFGWFISTLAFSLVVEAIVLALYGDHPLTAIPSPFSANGIDLGPVTIVPRRIAILVALVVVVIALEQFYRRARWGNAMRASADDREAAALRGINPNRISQLAFILGGLVAAITGLLIGPLTYSDPTVGLAYTLKGFIALAIGGFGSFRGAIVGGLAVGVAEQAINLYGDPAYELLGGLLVLLIVLSVRPEGVFGTKSLRMV</sequence>
<organism evidence="10 11">
    <name type="scientific">Nocardioides immobilis</name>
    <dbReference type="NCBI Taxonomy" id="2049295"/>
    <lineage>
        <taxon>Bacteria</taxon>
        <taxon>Bacillati</taxon>
        <taxon>Actinomycetota</taxon>
        <taxon>Actinomycetes</taxon>
        <taxon>Propionibacteriales</taxon>
        <taxon>Nocardioidaceae</taxon>
        <taxon>Nocardioides</taxon>
    </lineage>
</organism>
<evidence type="ECO:0000256" key="2">
    <source>
        <dbReference type="ARBA" id="ARBA00022448"/>
    </source>
</evidence>
<accession>A0A417XTI6</accession>
<keyword evidence="6 9" id="KW-1133">Transmembrane helix</keyword>
<keyword evidence="11" id="KW-1185">Reference proteome</keyword>
<evidence type="ECO:0000256" key="3">
    <source>
        <dbReference type="ARBA" id="ARBA00022475"/>
    </source>
</evidence>
<dbReference type="GO" id="GO:0005886">
    <property type="term" value="C:plasma membrane"/>
    <property type="evidence" value="ECO:0007669"/>
    <property type="project" value="UniProtKB-SubCell"/>
</dbReference>
<evidence type="ECO:0000313" key="11">
    <source>
        <dbReference type="Proteomes" id="UP000283644"/>
    </source>
</evidence>
<feature type="transmembrane region" description="Helical" evidence="9">
    <location>
        <begin position="263"/>
        <end position="280"/>
    </location>
</feature>
<dbReference type="InterPro" id="IPR001851">
    <property type="entry name" value="ABC_transp_permease"/>
</dbReference>
<evidence type="ECO:0000256" key="6">
    <source>
        <dbReference type="ARBA" id="ARBA00022989"/>
    </source>
</evidence>
<comment type="subcellular location">
    <subcellularLocation>
        <location evidence="1">Cell membrane</location>
        <topology evidence="1">Multi-pass membrane protein</topology>
    </subcellularLocation>
</comment>
<evidence type="ECO:0000256" key="9">
    <source>
        <dbReference type="SAM" id="Phobius"/>
    </source>
</evidence>
<feature type="transmembrane region" description="Helical" evidence="9">
    <location>
        <begin position="34"/>
        <end position="53"/>
    </location>
</feature>
<gene>
    <name evidence="10" type="ORF">D0Z08_28535</name>
</gene>
<feature type="transmembrane region" description="Helical" evidence="9">
    <location>
        <begin position="6"/>
        <end position="27"/>
    </location>
</feature>
<keyword evidence="4 9" id="KW-0812">Transmembrane</keyword>
<dbReference type="Pfam" id="PF02653">
    <property type="entry name" value="BPD_transp_2"/>
    <property type="match status" value="1"/>
</dbReference>
<evidence type="ECO:0000256" key="5">
    <source>
        <dbReference type="ARBA" id="ARBA00022970"/>
    </source>
</evidence>
<dbReference type="InterPro" id="IPR052157">
    <property type="entry name" value="BCAA_transport_permease"/>
</dbReference>
<dbReference type="EMBL" id="QXGH01000042">
    <property type="protein sequence ID" value="RHW23663.1"/>
    <property type="molecule type" value="Genomic_DNA"/>
</dbReference>
<feature type="transmembrane region" description="Helical" evidence="9">
    <location>
        <begin position="94"/>
        <end position="115"/>
    </location>
</feature>
<feature type="transmembrane region" description="Helical" evidence="9">
    <location>
        <begin position="227"/>
        <end position="251"/>
    </location>
</feature>
<reference evidence="10 11" key="1">
    <citation type="submission" date="2018-09" db="EMBL/GenBank/DDBJ databases">
        <title>Genome sequencing of Nocardioides immobilis CCTCC AB 2017083 for comparison to Nocardioides silvaticus.</title>
        <authorList>
            <person name="Li C."/>
            <person name="Wang G."/>
        </authorList>
    </citation>
    <scope>NUCLEOTIDE SEQUENCE [LARGE SCALE GENOMIC DNA]</scope>
    <source>
        <strain evidence="10 11">CCTCC AB 2017083</strain>
    </source>
</reference>
<dbReference type="OrthoDB" id="9807115at2"/>
<dbReference type="PANTHER" id="PTHR11795">
    <property type="entry name" value="BRANCHED-CHAIN AMINO ACID TRANSPORT SYSTEM PERMEASE PROTEIN LIVH"/>
    <property type="match status" value="1"/>
</dbReference>
<name>A0A417XTI6_9ACTN</name>
<evidence type="ECO:0000256" key="8">
    <source>
        <dbReference type="ARBA" id="ARBA00037998"/>
    </source>
</evidence>
<dbReference type="GO" id="GO:0022857">
    <property type="term" value="F:transmembrane transporter activity"/>
    <property type="evidence" value="ECO:0007669"/>
    <property type="project" value="InterPro"/>
</dbReference>
<feature type="transmembrane region" description="Helical" evidence="9">
    <location>
        <begin position="144"/>
        <end position="161"/>
    </location>
</feature>
<dbReference type="GO" id="GO:0006865">
    <property type="term" value="P:amino acid transport"/>
    <property type="evidence" value="ECO:0007669"/>
    <property type="project" value="UniProtKB-KW"/>
</dbReference>
<evidence type="ECO:0000256" key="1">
    <source>
        <dbReference type="ARBA" id="ARBA00004651"/>
    </source>
</evidence>